<gene>
    <name evidence="2" type="ORF">X975_23557</name>
</gene>
<reference evidence="2 3" key="1">
    <citation type="submission" date="2013-11" db="EMBL/GenBank/DDBJ databases">
        <title>Genome sequencing of Stegodyphus mimosarum.</title>
        <authorList>
            <person name="Bechsgaard J."/>
        </authorList>
    </citation>
    <scope>NUCLEOTIDE SEQUENCE [LARGE SCALE GENOMIC DNA]</scope>
</reference>
<evidence type="ECO:0000313" key="3">
    <source>
        <dbReference type="Proteomes" id="UP000054359"/>
    </source>
</evidence>
<dbReference type="InterPro" id="IPR046357">
    <property type="entry name" value="PPIase_dom_sf"/>
</dbReference>
<accession>A0A087UUI8</accession>
<feature type="non-terminal residue" evidence="2">
    <location>
        <position position="56"/>
    </location>
</feature>
<keyword evidence="2" id="KW-0675">Receptor</keyword>
<name>A0A087UUI8_STEMI</name>
<proteinExistence type="predicted"/>
<dbReference type="EMBL" id="KK121688">
    <property type="protein sequence ID" value="KFM81027.1"/>
    <property type="molecule type" value="Genomic_DNA"/>
</dbReference>
<evidence type="ECO:0000313" key="2">
    <source>
        <dbReference type="EMBL" id="KFM81027.1"/>
    </source>
</evidence>
<dbReference type="GO" id="GO:0003755">
    <property type="term" value="F:peptidyl-prolyl cis-trans isomerase activity"/>
    <property type="evidence" value="ECO:0007669"/>
    <property type="project" value="InterPro"/>
</dbReference>
<evidence type="ECO:0000256" key="1">
    <source>
        <dbReference type="SAM" id="MobiDB-lite"/>
    </source>
</evidence>
<organism evidence="2 3">
    <name type="scientific">Stegodyphus mimosarum</name>
    <name type="common">African social velvet spider</name>
    <dbReference type="NCBI Taxonomy" id="407821"/>
    <lineage>
        <taxon>Eukaryota</taxon>
        <taxon>Metazoa</taxon>
        <taxon>Ecdysozoa</taxon>
        <taxon>Arthropoda</taxon>
        <taxon>Chelicerata</taxon>
        <taxon>Arachnida</taxon>
        <taxon>Araneae</taxon>
        <taxon>Araneomorphae</taxon>
        <taxon>Entelegynae</taxon>
        <taxon>Eresoidea</taxon>
        <taxon>Eresidae</taxon>
        <taxon>Stegodyphus</taxon>
    </lineage>
</organism>
<dbReference type="Gene3D" id="3.10.50.40">
    <property type="match status" value="1"/>
</dbReference>
<keyword evidence="3" id="KW-1185">Reference proteome</keyword>
<dbReference type="STRING" id="407821.A0A087UUI8"/>
<dbReference type="AlphaFoldDB" id="A0A087UUI8"/>
<dbReference type="Proteomes" id="UP000054359">
    <property type="component" value="Unassembled WGS sequence"/>
</dbReference>
<protein>
    <submittedName>
        <fullName evidence="2">AH receptor-interacting protein</fullName>
    </submittedName>
</protein>
<sequence length="56" mass="6563">MMAFTEGVGYKDLDILLRNPCDVQFKLELLKVEKPGEYEKESWSMEPEEKLKSIPE</sequence>
<dbReference type="OrthoDB" id="5829758at2759"/>
<feature type="region of interest" description="Disordered" evidence="1">
    <location>
        <begin position="37"/>
        <end position="56"/>
    </location>
</feature>